<reference evidence="1 2" key="1">
    <citation type="submission" date="2017-12" db="EMBL/GenBank/DDBJ databases">
        <title>Chromulinavorax destructans is a abundant pathogen of dominant heterotrophic picoflagllates.</title>
        <authorList>
            <person name="Deeg C.M."/>
            <person name="Zimmer M."/>
            <person name="Suttle C.A."/>
        </authorList>
    </citation>
    <scope>NUCLEOTIDE SEQUENCE [LARGE SCALE GENOMIC DNA]</scope>
    <source>
        <strain evidence="1 2">SeV1</strain>
    </source>
</reference>
<dbReference type="AlphaFoldDB" id="A0A345ZCF9"/>
<dbReference type="KEGG" id="cdes:C0J27_04555"/>
<evidence type="ECO:0000313" key="2">
    <source>
        <dbReference type="Proteomes" id="UP000254834"/>
    </source>
</evidence>
<gene>
    <name evidence="1" type="ORF">C0J27_04555</name>
</gene>
<sequence>MNKTVFFVYVILYTTALVAKIDIPVQNNLEIISFDYQAADFNDDDTIPTEEEVDSILEPSIVEHSERYETQEVIGQGEGPDALNPVNPNSLNRSRAGSFTDQIATYHNQTVHQNPIVIFQDQEDEEMEVEDSCYHRYVSEQEDYLDLHGRYQNDESNEENEIGWDYSNYYNSNHSDLRG</sequence>
<dbReference type="Proteomes" id="UP000254834">
    <property type="component" value="Chromosome"/>
</dbReference>
<accession>A0A345ZCF9</accession>
<protein>
    <submittedName>
        <fullName evidence="1">Uncharacterized protein</fullName>
    </submittedName>
</protein>
<proteinExistence type="predicted"/>
<dbReference type="RefSeq" id="WP_115585991.1">
    <property type="nucleotide sequence ID" value="NZ_CP025544.1"/>
</dbReference>
<organism evidence="1 2">
    <name type="scientific">Candidatus Chromulinivorax destructor</name>
    <dbReference type="NCBI Taxonomy" id="2066483"/>
    <lineage>
        <taxon>Bacteria</taxon>
        <taxon>Candidatus Babelota</taxon>
        <taxon>Candidatus Babeliae</taxon>
        <taxon>Candidatus Babeliales</taxon>
        <taxon>Candidatus Chromulinivoraceae</taxon>
        <taxon>Candidatus Chromulinivorax</taxon>
    </lineage>
</organism>
<keyword evidence="2" id="KW-1185">Reference proteome</keyword>
<evidence type="ECO:0000313" key="1">
    <source>
        <dbReference type="EMBL" id="AXK60976.1"/>
    </source>
</evidence>
<dbReference type="EMBL" id="CP025544">
    <property type="protein sequence ID" value="AXK60976.1"/>
    <property type="molecule type" value="Genomic_DNA"/>
</dbReference>
<name>A0A345ZCF9_9BACT</name>